<accession>A0A0H4VP46</accession>
<proteinExistence type="predicted"/>
<dbReference type="KEGG" id="ruf:TH63_08535"/>
<dbReference type="RefSeq" id="WP_048920580.1">
    <property type="nucleotide sequence ID" value="NZ_CP010777.1"/>
</dbReference>
<name>A0A0H4VP46_9BACT</name>
<dbReference type="Pfam" id="PF01882">
    <property type="entry name" value="DUF58"/>
    <property type="match status" value="1"/>
</dbReference>
<feature type="domain" description="DUF58" evidence="1">
    <location>
        <begin position="40"/>
        <end position="251"/>
    </location>
</feature>
<dbReference type="STRING" id="1379910.TH63_08535"/>
<dbReference type="Proteomes" id="UP000036458">
    <property type="component" value="Chromosome"/>
</dbReference>
<dbReference type="Gene3D" id="3.40.50.410">
    <property type="entry name" value="von Willebrand factor, type A domain"/>
    <property type="match status" value="1"/>
</dbReference>
<dbReference type="PATRIC" id="fig|1379910.4.peg.1857"/>
<organism evidence="2 3">
    <name type="scientific">Rufibacter radiotolerans</name>
    <dbReference type="NCBI Taxonomy" id="1379910"/>
    <lineage>
        <taxon>Bacteria</taxon>
        <taxon>Pseudomonadati</taxon>
        <taxon>Bacteroidota</taxon>
        <taxon>Cytophagia</taxon>
        <taxon>Cytophagales</taxon>
        <taxon>Hymenobacteraceae</taxon>
        <taxon>Rufibacter</taxon>
    </lineage>
</organism>
<keyword evidence="3" id="KW-1185">Reference proteome</keyword>
<dbReference type="PANTHER" id="PTHR33608:SF6">
    <property type="entry name" value="BLL2464 PROTEIN"/>
    <property type="match status" value="1"/>
</dbReference>
<dbReference type="CDD" id="cd00198">
    <property type="entry name" value="vWFA"/>
    <property type="match status" value="1"/>
</dbReference>
<reference evidence="2 3" key="1">
    <citation type="submission" date="2015-01" db="EMBL/GenBank/DDBJ databases">
        <title>Rufibacter sp./DG31D/ whole genome sequencing.</title>
        <authorList>
            <person name="Kim M.K."/>
            <person name="Srinivasan S."/>
            <person name="Lee J.-J."/>
        </authorList>
    </citation>
    <scope>NUCLEOTIDE SEQUENCE [LARGE SCALE GENOMIC DNA]</scope>
    <source>
        <strain evidence="2 3">DG31D</strain>
    </source>
</reference>
<evidence type="ECO:0000313" key="3">
    <source>
        <dbReference type="Proteomes" id="UP000036458"/>
    </source>
</evidence>
<dbReference type="InterPro" id="IPR036465">
    <property type="entry name" value="vWFA_dom_sf"/>
</dbReference>
<dbReference type="OrthoDB" id="9776116at2"/>
<dbReference type="InterPro" id="IPR002881">
    <property type="entry name" value="DUF58"/>
</dbReference>
<dbReference type="PANTHER" id="PTHR33608">
    <property type="entry name" value="BLL2464 PROTEIN"/>
    <property type="match status" value="1"/>
</dbReference>
<dbReference type="SUPFAM" id="SSF53300">
    <property type="entry name" value="vWA-like"/>
    <property type="match status" value="1"/>
</dbReference>
<evidence type="ECO:0000259" key="1">
    <source>
        <dbReference type="Pfam" id="PF01882"/>
    </source>
</evidence>
<evidence type="ECO:0000313" key="2">
    <source>
        <dbReference type="EMBL" id="AKQ45687.1"/>
    </source>
</evidence>
<sequence>MRDLVKKLRKYEIQIRKAIDGQMQGDFKSVFKSSGLEFDDVRAYQYGDDVRSIDWNVSAKGHGTFVKTYREEKEQNVFLLLDVSGSQCLGQPGAQKMDLGKEIGGILALSALNQGSQLGMICFSDGKEQYLKPGKGNEHAYSLIKTLARLEPQSTKTNIGAGIKLALNVVKRKSIMILISDFIDLNYERELIMLAKKHDLIVLQLMDKRETGFPKLGIIPLLDKESGKTMWINTSSKAFRDQYLLPYAQNQEKLIKICRQYQADFLPIYVEQDYVPQLMNLFRARNRSMKRSA</sequence>
<protein>
    <recommendedName>
        <fullName evidence="1">DUF58 domain-containing protein</fullName>
    </recommendedName>
</protein>
<gene>
    <name evidence="2" type="ORF">TH63_08535</name>
</gene>
<dbReference type="EMBL" id="CP010777">
    <property type="protein sequence ID" value="AKQ45687.1"/>
    <property type="molecule type" value="Genomic_DNA"/>
</dbReference>
<dbReference type="AlphaFoldDB" id="A0A0H4VP46"/>